<dbReference type="EMBL" id="BDGG01000004">
    <property type="protein sequence ID" value="GAU97279.1"/>
    <property type="molecule type" value="Genomic_DNA"/>
</dbReference>
<dbReference type="STRING" id="947166.A0A1D1V6F0"/>
<dbReference type="Proteomes" id="UP000186922">
    <property type="component" value="Unassembled WGS sequence"/>
</dbReference>
<sequence length="379" mass="43682">MATNVSFANTSVEYDQLWDPDEPSEEIKLMVYYVHLIGYPVLLLICTIGNTLSLSVWLRLPHKSSTAIYLTTVAFSDLFVLWFYMGHFVHNVDPTCDFDTSLCWEQYLQSKGVVEWWRDTCMQLSDWTLIIFSTERLVMVCHPLRFNEAVSMCTALRNVLILFLLAATFCVELLVVPYVYLWRRADYPPDTHTKIVIGPGLTDWDNLYDYSELMVTVSKWIILALLNCAFVLQLSRQSRPALASQQLPPERSNQTRHINYILLGSAALYFVTQSPNAYCKMLRISGSSKGCSKYYFHLLSIISLSNYSLNFLLYCMVSARFRQHLFHRSLSGRNSMHMPVASVRSNSLQSPRRPSCVKNGRATHQNTMYHEELEELQAL</sequence>
<dbReference type="Gene3D" id="1.20.1070.10">
    <property type="entry name" value="Rhodopsin 7-helix transmembrane proteins"/>
    <property type="match status" value="1"/>
</dbReference>
<evidence type="ECO:0000313" key="11">
    <source>
        <dbReference type="Proteomes" id="UP000186922"/>
    </source>
</evidence>
<dbReference type="InterPro" id="IPR017452">
    <property type="entry name" value="GPCR_Rhodpsn_7TM"/>
</dbReference>
<evidence type="ECO:0000256" key="7">
    <source>
        <dbReference type="ARBA" id="ARBA00023224"/>
    </source>
</evidence>
<organism evidence="10 11">
    <name type="scientific">Ramazzottius varieornatus</name>
    <name type="common">Water bear</name>
    <name type="synonym">Tardigrade</name>
    <dbReference type="NCBI Taxonomy" id="947166"/>
    <lineage>
        <taxon>Eukaryota</taxon>
        <taxon>Metazoa</taxon>
        <taxon>Ecdysozoa</taxon>
        <taxon>Tardigrada</taxon>
        <taxon>Eutardigrada</taxon>
        <taxon>Parachela</taxon>
        <taxon>Hypsibioidea</taxon>
        <taxon>Ramazzottiidae</taxon>
        <taxon>Ramazzottius</taxon>
    </lineage>
</organism>
<evidence type="ECO:0000313" key="10">
    <source>
        <dbReference type="EMBL" id="GAU97279.1"/>
    </source>
</evidence>
<evidence type="ECO:0000256" key="5">
    <source>
        <dbReference type="ARBA" id="ARBA00023136"/>
    </source>
</evidence>
<dbReference type="InterPro" id="IPR000276">
    <property type="entry name" value="GPCR_Rhodpsn"/>
</dbReference>
<keyword evidence="3 8" id="KW-1133">Transmembrane helix</keyword>
<evidence type="ECO:0000256" key="1">
    <source>
        <dbReference type="ARBA" id="ARBA00004141"/>
    </source>
</evidence>
<reference evidence="10 11" key="1">
    <citation type="journal article" date="2016" name="Nat. Commun.">
        <title>Extremotolerant tardigrade genome and improved radiotolerance of human cultured cells by tardigrade-unique protein.</title>
        <authorList>
            <person name="Hashimoto T."/>
            <person name="Horikawa D.D."/>
            <person name="Saito Y."/>
            <person name="Kuwahara H."/>
            <person name="Kozuka-Hata H."/>
            <person name="Shin-I T."/>
            <person name="Minakuchi Y."/>
            <person name="Ohishi K."/>
            <person name="Motoyama A."/>
            <person name="Aizu T."/>
            <person name="Enomoto A."/>
            <person name="Kondo K."/>
            <person name="Tanaka S."/>
            <person name="Hara Y."/>
            <person name="Koshikawa S."/>
            <person name="Sagara H."/>
            <person name="Miura T."/>
            <person name="Yokobori S."/>
            <person name="Miyagawa K."/>
            <person name="Suzuki Y."/>
            <person name="Kubo T."/>
            <person name="Oyama M."/>
            <person name="Kohara Y."/>
            <person name="Fujiyama A."/>
            <person name="Arakawa K."/>
            <person name="Katayama T."/>
            <person name="Toyoda A."/>
            <person name="Kunieda T."/>
        </authorList>
    </citation>
    <scope>NUCLEOTIDE SEQUENCE [LARGE SCALE GENOMIC DNA]</scope>
    <source>
        <strain evidence="10 11">YOKOZUNA-1</strain>
    </source>
</reference>
<feature type="transmembrane region" description="Helical" evidence="8">
    <location>
        <begin position="217"/>
        <end position="236"/>
    </location>
</feature>
<evidence type="ECO:0000256" key="4">
    <source>
        <dbReference type="ARBA" id="ARBA00023040"/>
    </source>
</evidence>
<evidence type="ECO:0000256" key="3">
    <source>
        <dbReference type="ARBA" id="ARBA00022989"/>
    </source>
</evidence>
<dbReference type="AlphaFoldDB" id="A0A1D1V6F0"/>
<keyword evidence="2 8" id="KW-0812">Transmembrane</keyword>
<feature type="transmembrane region" description="Helical" evidence="8">
    <location>
        <begin position="159"/>
        <end position="180"/>
    </location>
</feature>
<feature type="transmembrane region" description="Helical" evidence="8">
    <location>
        <begin position="67"/>
        <end position="85"/>
    </location>
</feature>
<dbReference type="GO" id="GO:0005886">
    <property type="term" value="C:plasma membrane"/>
    <property type="evidence" value="ECO:0007669"/>
    <property type="project" value="TreeGrafter"/>
</dbReference>
<dbReference type="PANTHER" id="PTHR24243">
    <property type="entry name" value="G-PROTEIN COUPLED RECEPTOR"/>
    <property type="match status" value="1"/>
</dbReference>
<keyword evidence="4" id="KW-0297">G-protein coupled receptor</keyword>
<dbReference type="PANTHER" id="PTHR24243:SF208">
    <property type="entry name" value="PYROKININ-1 RECEPTOR"/>
    <property type="match status" value="1"/>
</dbReference>
<evidence type="ECO:0000256" key="2">
    <source>
        <dbReference type="ARBA" id="ARBA00022692"/>
    </source>
</evidence>
<evidence type="ECO:0000259" key="9">
    <source>
        <dbReference type="PROSITE" id="PS50262"/>
    </source>
</evidence>
<evidence type="ECO:0000256" key="8">
    <source>
        <dbReference type="SAM" id="Phobius"/>
    </source>
</evidence>
<dbReference type="SUPFAM" id="SSF81321">
    <property type="entry name" value="Family A G protein-coupled receptor-like"/>
    <property type="match status" value="1"/>
</dbReference>
<evidence type="ECO:0000256" key="6">
    <source>
        <dbReference type="ARBA" id="ARBA00023170"/>
    </source>
</evidence>
<keyword evidence="11" id="KW-1185">Reference proteome</keyword>
<accession>A0A1D1V6F0</accession>
<name>A0A1D1V6F0_RAMVA</name>
<dbReference type="PRINTS" id="PR00237">
    <property type="entry name" value="GPCRRHODOPSN"/>
</dbReference>
<feature type="transmembrane region" description="Helical" evidence="8">
    <location>
        <begin position="37"/>
        <end position="60"/>
    </location>
</feature>
<gene>
    <name evidence="10" type="primary">RvY_08604-1</name>
    <name evidence="10" type="synonym">RvY_08604.1</name>
    <name evidence="10" type="ORF">RvY_08604</name>
</gene>
<feature type="transmembrane region" description="Helical" evidence="8">
    <location>
        <begin position="257"/>
        <end position="274"/>
    </location>
</feature>
<feature type="domain" description="G-protein coupled receptors family 1 profile" evidence="9">
    <location>
        <begin position="49"/>
        <end position="314"/>
    </location>
</feature>
<comment type="caution">
    <text evidence="10">The sequence shown here is derived from an EMBL/GenBank/DDBJ whole genome shotgun (WGS) entry which is preliminary data.</text>
</comment>
<proteinExistence type="predicted"/>
<keyword evidence="6" id="KW-0675">Receptor</keyword>
<protein>
    <recommendedName>
        <fullName evidence="9">G-protein coupled receptors family 1 profile domain-containing protein</fullName>
    </recommendedName>
</protein>
<keyword evidence="5 8" id="KW-0472">Membrane</keyword>
<dbReference type="PROSITE" id="PS50262">
    <property type="entry name" value="G_PROTEIN_RECEP_F1_2"/>
    <property type="match status" value="1"/>
</dbReference>
<feature type="transmembrane region" description="Helical" evidence="8">
    <location>
        <begin position="294"/>
        <end position="317"/>
    </location>
</feature>
<comment type="subcellular location">
    <subcellularLocation>
        <location evidence="1">Membrane</location>
        <topology evidence="1">Multi-pass membrane protein</topology>
    </subcellularLocation>
</comment>
<keyword evidence="7" id="KW-0807">Transducer</keyword>
<dbReference type="GO" id="GO:0004930">
    <property type="term" value="F:G protein-coupled receptor activity"/>
    <property type="evidence" value="ECO:0007669"/>
    <property type="project" value="UniProtKB-KW"/>
</dbReference>
<dbReference type="OrthoDB" id="10011262at2759"/>